<dbReference type="SUPFAM" id="SSF55811">
    <property type="entry name" value="Nudix"/>
    <property type="match status" value="1"/>
</dbReference>
<dbReference type="PANTHER" id="PTHR43736:SF1">
    <property type="entry name" value="DIHYDRONEOPTERIN TRIPHOSPHATE DIPHOSPHATASE"/>
    <property type="match status" value="1"/>
</dbReference>
<proteinExistence type="predicted"/>
<dbReference type="GO" id="GO:0016787">
    <property type="term" value="F:hydrolase activity"/>
    <property type="evidence" value="ECO:0007669"/>
    <property type="project" value="UniProtKB-KW"/>
</dbReference>
<dbReference type="Pfam" id="PF00293">
    <property type="entry name" value="NUDIX"/>
    <property type="match status" value="1"/>
</dbReference>
<evidence type="ECO:0000313" key="2">
    <source>
        <dbReference type="EMBL" id="OGM10702.1"/>
    </source>
</evidence>
<feature type="domain" description="Nudix hydrolase" evidence="1">
    <location>
        <begin position="7"/>
        <end position="139"/>
    </location>
</feature>
<comment type="caution">
    <text evidence="2">The sequence shown here is derived from an EMBL/GenBank/DDBJ whole genome shotgun (WGS) entry which is preliminary data.</text>
</comment>
<accession>A0A1F7X6K5</accession>
<dbReference type="Gene3D" id="3.90.79.10">
    <property type="entry name" value="Nucleoside Triphosphate Pyrophosphohydrolase"/>
    <property type="match status" value="1"/>
</dbReference>
<gene>
    <name evidence="2" type="ORF">A2Z22_05340</name>
</gene>
<evidence type="ECO:0000313" key="3">
    <source>
        <dbReference type="Proteomes" id="UP000177053"/>
    </source>
</evidence>
<reference evidence="2 3" key="1">
    <citation type="journal article" date="2016" name="Nat. Commun.">
        <title>Thousands of microbial genomes shed light on interconnected biogeochemical processes in an aquifer system.</title>
        <authorList>
            <person name="Anantharaman K."/>
            <person name="Brown C.T."/>
            <person name="Hug L.A."/>
            <person name="Sharon I."/>
            <person name="Castelle C.J."/>
            <person name="Probst A.J."/>
            <person name="Thomas B.C."/>
            <person name="Singh A."/>
            <person name="Wilkins M.J."/>
            <person name="Karaoz U."/>
            <person name="Brodie E.L."/>
            <person name="Williams K.H."/>
            <person name="Hubbard S.S."/>
            <person name="Banfield J.F."/>
        </authorList>
    </citation>
    <scope>NUCLEOTIDE SEQUENCE [LARGE SCALE GENOMIC DNA]</scope>
</reference>
<dbReference type="CDD" id="cd04683">
    <property type="entry name" value="NUDIX_Hydrolase"/>
    <property type="match status" value="1"/>
</dbReference>
<dbReference type="InterPro" id="IPR015797">
    <property type="entry name" value="NUDIX_hydrolase-like_dom_sf"/>
</dbReference>
<dbReference type="EMBL" id="MGFS01000032">
    <property type="protein sequence ID" value="OGM10702.1"/>
    <property type="molecule type" value="Genomic_DNA"/>
</dbReference>
<organism evidence="2 3">
    <name type="scientific">Candidatus Woesebacteria bacterium RBG_16_34_12</name>
    <dbReference type="NCBI Taxonomy" id="1802480"/>
    <lineage>
        <taxon>Bacteria</taxon>
        <taxon>Candidatus Woeseibacteriota</taxon>
    </lineage>
</organism>
<dbReference type="AlphaFoldDB" id="A0A1F7X6K5"/>
<dbReference type="PANTHER" id="PTHR43736">
    <property type="entry name" value="ADP-RIBOSE PYROPHOSPHATASE"/>
    <property type="match status" value="1"/>
</dbReference>
<evidence type="ECO:0000259" key="1">
    <source>
        <dbReference type="PROSITE" id="PS51462"/>
    </source>
</evidence>
<dbReference type="InterPro" id="IPR000086">
    <property type="entry name" value="NUDIX_hydrolase_dom"/>
</dbReference>
<name>A0A1F7X6K5_9BACT</name>
<protein>
    <submittedName>
        <fullName evidence="2">NUDIX hydrolase</fullName>
    </submittedName>
</protein>
<sequence length="146" mass="17092">MLSERFTLRAAVYLILLKNNKILLSRRYNTGWMDGKYSLIAGHLDGNESVSSSMIREAWEEAGIRISKDNLKPATVIHRYSTNQEYMDFFFVTEKWSGKPTIKELDKCDDMSWFSLNKLPKNLLPYIFNAIKNYQHKIPFSESGWK</sequence>
<dbReference type="PROSITE" id="PS51462">
    <property type="entry name" value="NUDIX"/>
    <property type="match status" value="1"/>
</dbReference>
<keyword evidence="2" id="KW-0378">Hydrolase</keyword>
<dbReference type="Proteomes" id="UP000177053">
    <property type="component" value="Unassembled WGS sequence"/>
</dbReference>